<gene>
    <name evidence="2" type="ORF">FHQ18_11805</name>
</gene>
<organism evidence="2 3">
    <name type="scientific">Deferribacter autotrophicus</name>
    <dbReference type="NCBI Taxonomy" id="500465"/>
    <lineage>
        <taxon>Bacteria</taxon>
        <taxon>Pseudomonadati</taxon>
        <taxon>Deferribacterota</taxon>
        <taxon>Deferribacteres</taxon>
        <taxon>Deferribacterales</taxon>
        <taxon>Deferribacteraceae</taxon>
        <taxon>Deferribacter</taxon>
    </lineage>
</organism>
<dbReference type="GO" id="GO:0004518">
    <property type="term" value="F:nuclease activity"/>
    <property type="evidence" value="ECO:0007669"/>
    <property type="project" value="InterPro"/>
</dbReference>
<dbReference type="GO" id="GO:0003677">
    <property type="term" value="F:DNA binding"/>
    <property type="evidence" value="ECO:0007669"/>
    <property type="project" value="InterPro"/>
</dbReference>
<protein>
    <recommendedName>
        <fullName evidence="1">ERCC4 domain-containing protein</fullName>
    </recommendedName>
</protein>
<reference evidence="2 3" key="1">
    <citation type="submission" date="2019-06" db="EMBL/GenBank/DDBJ databases">
        <title>Genomic insights into carbon and energy metabolism of Deferribacter autotrophicus revealed new metabolic traits in the phylum Deferribacteres.</title>
        <authorList>
            <person name="Slobodkin A.I."/>
            <person name="Slobodkina G.B."/>
            <person name="Allioux M."/>
            <person name="Alain K."/>
            <person name="Jebbar M."/>
            <person name="Shadrin V."/>
            <person name="Kublanov I.V."/>
            <person name="Toshchakov S.V."/>
            <person name="Bonch-Osmolovskaya E.A."/>
        </authorList>
    </citation>
    <scope>NUCLEOTIDE SEQUENCE [LARGE SCALE GENOMIC DNA]</scope>
    <source>
        <strain evidence="2 3">SL50</strain>
    </source>
</reference>
<name>A0A5A8F0M8_9BACT</name>
<keyword evidence="3" id="KW-1185">Reference proteome</keyword>
<dbReference type="Proteomes" id="UP000322876">
    <property type="component" value="Unassembled WGS sequence"/>
</dbReference>
<dbReference type="EMBL" id="VFJB01000010">
    <property type="protein sequence ID" value="KAA0256810.1"/>
    <property type="molecule type" value="Genomic_DNA"/>
</dbReference>
<dbReference type="InterPro" id="IPR011335">
    <property type="entry name" value="Restrct_endonuc-II-like"/>
</dbReference>
<feature type="domain" description="ERCC4" evidence="1">
    <location>
        <begin position="134"/>
        <end position="213"/>
    </location>
</feature>
<dbReference type="Gene3D" id="3.40.50.10130">
    <property type="match status" value="1"/>
</dbReference>
<evidence type="ECO:0000259" key="1">
    <source>
        <dbReference type="SMART" id="SM00891"/>
    </source>
</evidence>
<dbReference type="GO" id="GO:0006259">
    <property type="term" value="P:DNA metabolic process"/>
    <property type="evidence" value="ECO:0007669"/>
    <property type="project" value="UniProtKB-ARBA"/>
</dbReference>
<dbReference type="SMART" id="SM00891">
    <property type="entry name" value="ERCC4"/>
    <property type="match status" value="1"/>
</dbReference>
<evidence type="ECO:0000313" key="3">
    <source>
        <dbReference type="Proteomes" id="UP000322876"/>
    </source>
</evidence>
<dbReference type="AlphaFoldDB" id="A0A5A8F0M8"/>
<comment type="caution">
    <text evidence="2">The sequence shown here is derived from an EMBL/GenBank/DDBJ whole genome shotgun (WGS) entry which is preliminary data.</text>
</comment>
<sequence length="354" mass="41915">MATTFYVLESVNNEKFPYRLTIRQGDKTLLALRVQDKWPGQKGNIFCLREDNRKMDPPIEEIERVPVISLKRIGKRLVVVLDRPINKRCDFLFLKKKYKTKDGEYEQIFWRTQQALKERKPRVKLITYHSENLNILIDTNEKYPWKFSNSNTEKTRLPVGDYALLKDNEILAVVERKTFDNLISEFRKMSVFHQQLAELSAYKYSALVIEANYSDFLKADKLKFYTPSFAVKAIAELFAFHPNLPIVFAGNRKLANEWTYRFFEAVDSHENDTPHEKISEIIQEYGTTPVIKGGIYYEIKKKIMDDLPEEFTFEMISELFPDIPIDFIKKVIDDLKKEKLITKKNRRKNVWKKM</sequence>
<dbReference type="SUPFAM" id="SSF52980">
    <property type="entry name" value="Restriction endonuclease-like"/>
    <property type="match status" value="1"/>
</dbReference>
<dbReference type="InterPro" id="IPR006166">
    <property type="entry name" value="ERCC4_domain"/>
</dbReference>
<dbReference type="OrthoDB" id="9776021at2"/>
<accession>A0A5A8F0M8</accession>
<evidence type="ECO:0000313" key="2">
    <source>
        <dbReference type="EMBL" id="KAA0256810.1"/>
    </source>
</evidence>
<proteinExistence type="predicted"/>
<dbReference type="Pfam" id="PF02732">
    <property type="entry name" value="ERCC4"/>
    <property type="match status" value="1"/>
</dbReference>